<protein>
    <submittedName>
        <fullName evidence="1">Uncharacterized protein</fullName>
    </submittedName>
</protein>
<gene>
    <name evidence="1" type="ORF">GGR31_000807</name>
</gene>
<dbReference type="Proteomes" id="UP001257659">
    <property type="component" value="Unassembled WGS sequence"/>
</dbReference>
<name>A0ABU1K3L4_9FLAO</name>
<accession>A0ABU1K3L4</accession>
<proteinExistence type="predicted"/>
<comment type="caution">
    <text evidence="1">The sequence shown here is derived from an EMBL/GenBank/DDBJ whole genome shotgun (WGS) entry which is preliminary data.</text>
</comment>
<reference evidence="1 2" key="1">
    <citation type="submission" date="2023-07" db="EMBL/GenBank/DDBJ databases">
        <title>Genomic Encyclopedia of Type Strains, Phase IV (KMG-IV): sequencing the most valuable type-strain genomes for metagenomic binning, comparative biology and taxonomic classification.</title>
        <authorList>
            <person name="Goeker M."/>
        </authorList>
    </citation>
    <scope>NUCLEOTIDE SEQUENCE [LARGE SCALE GENOMIC DNA]</scope>
    <source>
        <strain evidence="1 2">DSM 102814</strain>
    </source>
</reference>
<evidence type="ECO:0000313" key="2">
    <source>
        <dbReference type="Proteomes" id="UP001257659"/>
    </source>
</evidence>
<evidence type="ECO:0000313" key="1">
    <source>
        <dbReference type="EMBL" id="MDR6300191.1"/>
    </source>
</evidence>
<dbReference type="EMBL" id="JAVDQA010000001">
    <property type="protein sequence ID" value="MDR6300191.1"/>
    <property type="molecule type" value="Genomic_DNA"/>
</dbReference>
<dbReference type="RefSeq" id="WP_309727093.1">
    <property type="nucleotide sequence ID" value="NZ_JAVDQA010000001.1"/>
</dbReference>
<keyword evidence="2" id="KW-1185">Reference proteome</keyword>
<sequence>MKNFKYIILIILASIPTILSAQIMQIDNWSDLPILQQISQSNKIKLGQTYIDLSNLSNSPYLHEEFSPGQIIDKEKKRKIKAYIRYRIIDDVFEVKKSIDDDELHVLQRSEKYDVLLNTDEMFTFQYNLPVLIHGSNSGYVEVLVNNDDKVSLYKRLGQTYNPGQEARSSYQKGKAPSISTETYYMIKIGNRAYSIEPHKRKAADAFPDKNEILEDYIKDNKLKFRGDDEEKALIQLVEYYNSLN</sequence>
<organism evidence="1 2">
    <name type="scientific">Mesonia maritima</name>
    <dbReference type="NCBI Taxonomy" id="1793873"/>
    <lineage>
        <taxon>Bacteria</taxon>
        <taxon>Pseudomonadati</taxon>
        <taxon>Bacteroidota</taxon>
        <taxon>Flavobacteriia</taxon>
        <taxon>Flavobacteriales</taxon>
        <taxon>Flavobacteriaceae</taxon>
        <taxon>Mesonia</taxon>
    </lineage>
</organism>